<evidence type="ECO:0000259" key="1">
    <source>
        <dbReference type="Pfam" id="PF13470"/>
    </source>
</evidence>
<dbReference type="OrthoDB" id="1148871at2"/>
<dbReference type="Pfam" id="PF13470">
    <property type="entry name" value="PIN_3"/>
    <property type="match status" value="1"/>
</dbReference>
<dbReference type="Proteomes" id="UP000184280">
    <property type="component" value="Unassembled WGS sequence"/>
</dbReference>
<dbReference type="SUPFAM" id="SSF88723">
    <property type="entry name" value="PIN domain-like"/>
    <property type="match status" value="1"/>
</dbReference>
<organism evidence="2 3">
    <name type="scientific">Xylanibacter ruminicola</name>
    <name type="common">Prevotella ruminicola</name>
    <dbReference type="NCBI Taxonomy" id="839"/>
    <lineage>
        <taxon>Bacteria</taxon>
        <taxon>Pseudomonadati</taxon>
        <taxon>Bacteroidota</taxon>
        <taxon>Bacteroidia</taxon>
        <taxon>Bacteroidales</taxon>
        <taxon>Prevotellaceae</taxon>
        <taxon>Xylanibacter</taxon>
    </lineage>
</organism>
<feature type="domain" description="PIN" evidence="1">
    <location>
        <begin position="2"/>
        <end position="116"/>
    </location>
</feature>
<reference evidence="2 3" key="1">
    <citation type="submission" date="2016-11" db="EMBL/GenBank/DDBJ databases">
        <authorList>
            <person name="Jaros S."/>
            <person name="Januszkiewicz K."/>
            <person name="Wedrychowicz H."/>
        </authorList>
    </citation>
    <scope>NUCLEOTIDE SEQUENCE [LARGE SCALE GENOMIC DNA]</scope>
    <source>
        <strain evidence="2 3">BPI-34</strain>
    </source>
</reference>
<dbReference type="RefSeq" id="WP_073044557.1">
    <property type="nucleotide sequence ID" value="NZ_FOLF01000001.1"/>
</dbReference>
<name>A0A1M7I314_XYLRU</name>
<protein>
    <submittedName>
        <fullName evidence="2">PIN domain-containing protein</fullName>
    </submittedName>
</protein>
<dbReference type="EMBL" id="FRCJ01000003">
    <property type="protein sequence ID" value="SHM35019.1"/>
    <property type="molecule type" value="Genomic_DNA"/>
</dbReference>
<sequence length="138" mass="15683">MKVFIDTNILIDFIARREQFYHTAANLINLGIKGDIKLYATPLSYATCVFIAQRVLGYSGAVKALQILSHYINVTTMDATQCNNALFAAMPDFEDMLQFESAYAAGCDVIITRNKKHFPQDAIQLLEPEEFFNCYWPQ</sequence>
<dbReference type="CDD" id="cd09854">
    <property type="entry name" value="PIN_VapC-like"/>
    <property type="match status" value="1"/>
</dbReference>
<proteinExistence type="predicted"/>
<dbReference type="Gene3D" id="3.40.50.1010">
    <property type="entry name" value="5'-nuclease"/>
    <property type="match status" value="1"/>
</dbReference>
<accession>A0A1M7I314</accession>
<dbReference type="InterPro" id="IPR002716">
    <property type="entry name" value="PIN_dom"/>
</dbReference>
<evidence type="ECO:0000313" key="2">
    <source>
        <dbReference type="EMBL" id="SHM35019.1"/>
    </source>
</evidence>
<evidence type="ECO:0000313" key="3">
    <source>
        <dbReference type="Proteomes" id="UP000184280"/>
    </source>
</evidence>
<dbReference type="AlphaFoldDB" id="A0A1M7I314"/>
<gene>
    <name evidence="2" type="ORF">SAMN04488494_1759</name>
</gene>
<dbReference type="InterPro" id="IPR029060">
    <property type="entry name" value="PIN-like_dom_sf"/>
</dbReference>